<evidence type="ECO:0000313" key="2">
    <source>
        <dbReference type="Proteomes" id="UP000248259"/>
    </source>
</evidence>
<dbReference type="RefSeq" id="WP_110524047.1">
    <property type="nucleotide sequence ID" value="NZ_QKOE01000005.1"/>
</dbReference>
<dbReference type="AlphaFoldDB" id="A0A323UX58"/>
<keyword evidence="2" id="KW-1185">Reference proteome</keyword>
<reference evidence="1 2" key="1">
    <citation type="submission" date="2018-06" db="EMBL/GenBank/DDBJ databases">
        <title>Azoarcus communis strain SWub3 genome.</title>
        <authorList>
            <person name="Zorraquino Salvo V."/>
            <person name="Toubiana D."/>
            <person name="Blumwald E."/>
        </authorList>
    </citation>
    <scope>NUCLEOTIDE SEQUENCE [LARGE SCALE GENOMIC DNA]</scope>
    <source>
        <strain evidence="1 2">SWub3</strain>
    </source>
</reference>
<evidence type="ECO:0000313" key="1">
    <source>
        <dbReference type="EMBL" id="PZA16821.1"/>
    </source>
</evidence>
<proteinExistence type="predicted"/>
<sequence>MATARLKLRITFDFEVDAPTSLAQTEHTELCRRISDLLGPLVLQGMPTITAKQLAKAGAMLAGHHHHLEVGNLAAPAIPRETLVSAAPHLTDDELEQLGRRAAPKAPAGGDELLRYLRRQALAMINEYRLVPCNVEAKLKSGGDVRLNATLNLTNGSVMVSERDRQHRIQAEPITVVAAEGSARLPASSAGHTLSGPVIEVAVHALAQHRDPLIQSWLKQP</sequence>
<organism evidence="1 2">
    <name type="scientific">Parazoarcus communis SWub3 = DSM 12120</name>
    <dbReference type="NCBI Taxonomy" id="1121029"/>
    <lineage>
        <taxon>Bacteria</taxon>
        <taxon>Pseudomonadati</taxon>
        <taxon>Pseudomonadota</taxon>
        <taxon>Betaproteobacteria</taxon>
        <taxon>Rhodocyclales</taxon>
        <taxon>Zoogloeaceae</taxon>
        <taxon>Parazoarcus</taxon>
    </lineage>
</organism>
<accession>A0A323UX58</accession>
<dbReference type="Proteomes" id="UP000248259">
    <property type="component" value="Unassembled WGS sequence"/>
</dbReference>
<gene>
    <name evidence="1" type="ORF">DNK49_09185</name>
</gene>
<comment type="caution">
    <text evidence="1">The sequence shown here is derived from an EMBL/GenBank/DDBJ whole genome shotgun (WGS) entry which is preliminary data.</text>
</comment>
<name>A0A323UX58_9RHOO</name>
<protein>
    <submittedName>
        <fullName evidence="1">Uncharacterized protein</fullName>
    </submittedName>
</protein>
<dbReference type="EMBL" id="QKOE01000005">
    <property type="protein sequence ID" value="PZA16821.1"/>
    <property type="molecule type" value="Genomic_DNA"/>
</dbReference>
<dbReference type="OrthoDB" id="5294704at2"/>